<organism evidence="2 3">
    <name type="scientific">Paenibacillus piri</name>
    <dbReference type="NCBI Taxonomy" id="2547395"/>
    <lineage>
        <taxon>Bacteria</taxon>
        <taxon>Bacillati</taxon>
        <taxon>Bacillota</taxon>
        <taxon>Bacilli</taxon>
        <taxon>Bacillales</taxon>
        <taxon>Paenibacillaceae</taxon>
        <taxon>Paenibacillus</taxon>
    </lineage>
</organism>
<dbReference type="EMBL" id="SMRT01000017">
    <property type="protein sequence ID" value="TDF93214.1"/>
    <property type="molecule type" value="Genomic_DNA"/>
</dbReference>
<protein>
    <recommendedName>
        <fullName evidence="1">Transposase zinc-binding domain-containing protein</fullName>
    </recommendedName>
</protein>
<feature type="domain" description="Transposase zinc-binding" evidence="1">
    <location>
        <begin position="14"/>
        <end position="74"/>
    </location>
</feature>
<comment type="caution">
    <text evidence="2">The sequence shown here is derived from an EMBL/GenBank/DDBJ whole genome shotgun (WGS) entry which is preliminary data.</text>
</comment>
<dbReference type="OrthoDB" id="9791273at2"/>
<accession>A0A4V2ZSH4</accession>
<proteinExistence type="predicted"/>
<sequence>MAPFFDIIRNYKIRGTKMFPFLNERSRKFKNCGNAKKGFKLLVCEGCHDMKVIFYRCKGRFCTASSCNETEEWSRVFFPLPSLIEGTRLQQRL</sequence>
<evidence type="ECO:0000313" key="2">
    <source>
        <dbReference type="EMBL" id="TDF93214.1"/>
    </source>
</evidence>
<dbReference type="Pfam" id="PF14319">
    <property type="entry name" value="Zn_Tnp_IS91"/>
    <property type="match status" value="1"/>
</dbReference>
<gene>
    <name evidence="2" type="ORF">E1757_27390</name>
</gene>
<dbReference type="Proteomes" id="UP000295636">
    <property type="component" value="Unassembled WGS sequence"/>
</dbReference>
<evidence type="ECO:0000259" key="1">
    <source>
        <dbReference type="Pfam" id="PF14319"/>
    </source>
</evidence>
<reference evidence="2 3" key="1">
    <citation type="submission" date="2019-03" db="EMBL/GenBank/DDBJ databases">
        <title>This is whole genome sequence of Paenibacillus sp MS74 strain.</title>
        <authorList>
            <person name="Trinh H.N."/>
        </authorList>
    </citation>
    <scope>NUCLEOTIDE SEQUENCE [LARGE SCALE GENOMIC DNA]</scope>
    <source>
        <strain evidence="2 3">MS74</strain>
    </source>
</reference>
<evidence type="ECO:0000313" key="3">
    <source>
        <dbReference type="Proteomes" id="UP000295636"/>
    </source>
</evidence>
<dbReference type="AlphaFoldDB" id="A0A4V2ZSH4"/>
<keyword evidence="3" id="KW-1185">Reference proteome</keyword>
<dbReference type="InterPro" id="IPR026889">
    <property type="entry name" value="Zn_Tnp"/>
</dbReference>
<name>A0A4V2ZSH4_9BACL</name>